<dbReference type="RefSeq" id="WP_145673132.1">
    <property type="nucleotide sequence ID" value="NZ_VIWO01000008.1"/>
</dbReference>
<gene>
    <name evidence="1" type="ORF">FHW36_108221</name>
</gene>
<organism evidence="1 2">
    <name type="scientific">Chitinophaga polysaccharea</name>
    <dbReference type="NCBI Taxonomy" id="1293035"/>
    <lineage>
        <taxon>Bacteria</taxon>
        <taxon>Pseudomonadati</taxon>
        <taxon>Bacteroidota</taxon>
        <taxon>Chitinophagia</taxon>
        <taxon>Chitinophagales</taxon>
        <taxon>Chitinophagaceae</taxon>
        <taxon>Chitinophaga</taxon>
    </lineage>
</organism>
<evidence type="ECO:0000313" key="2">
    <source>
        <dbReference type="Proteomes" id="UP000320811"/>
    </source>
</evidence>
<evidence type="ECO:0000313" key="1">
    <source>
        <dbReference type="EMBL" id="TWF35865.1"/>
    </source>
</evidence>
<dbReference type="AlphaFoldDB" id="A0A561PCM5"/>
<reference evidence="1 2" key="1">
    <citation type="submission" date="2019-06" db="EMBL/GenBank/DDBJ databases">
        <title>Sorghum-associated microbial communities from plants grown in Nebraska, USA.</title>
        <authorList>
            <person name="Schachtman D."/>
        </authorList>
    </citation>
    <scope>NUCLEOTIDE SEQUENCE [LARGE SCALE GENOMIC DNA]</scope>
    <source>
        <strain evidence="1 2">1209</strain>
    </source>
</reference>
<protein>
    <submittedName>
        <fullName evidence="1">Uncharacterized protein</fullName>
    </submittedName>
</protein>
<proteinExistence type="predicted"/>
<dbReference type="Proteomes" id="UP000320811">
    <property type="component" value="Unassembled WGS sequence"/>
</dbReference>
<name>A0A561PCM5_9BACT</name>
<keyword evidence="2" id="KW-1185">Reference proteome</keyword>
<dbReference type="EMBL" id="VIWO01000008">
    <property type="protein sequence ID" value="TWF35865.1"/>
    <property type="molecule type" value="Genomic_DNA"/>
</dbReference>
<dbReference type="OrthoDB" id="1067077at2"/>
<sequence length="182" mass="21312">MEIKPIFIPITHGNSDGLYSMHYLNSSCSEYNCTMNFWRNRYSLSAFFEHNIADLESGFWGNISIKDAVDTTIDEADVFETTLVRYCNDRTRNLEYIFQPLFNSEYRLISLQKSKAKLRRSWLRLYALRLDRNCFIITGGSIKLTHNMDASHLQKELVKLETTKTFLQSKNILFPEDLNPMS</sequence>
<accession>A0A561PCM5</accession>
<comment type="caution">
    <text evidence="1">The sequence shown here is derived from an EMBL/GenBank/DDBJ whole genome shotgun (WGS) entry which is preliminary data.</text>
</comment>